<evidence type="ECO:0000313" key="2">
    <source>
        <dbReference type="Proteomes" id="UP001239111"/>
    </source>
</evidence>
<organism evidence="1 2">
    <name type="scientific">Eretmocerus hayati</name>
    <dbReference type="NCBI Taxonomy" id="131215"/>
    <lineage>
        <taxon>Eukaryota</taxon>
        <taxon>Metazoa</taxon>
        <taxon>Ecdysozoa</taxon>
        <taxon>Arthropoda</taxon>
        <taxon>Hexapoda</taxon>
        <taxon>Insecta</taxon>
        <taxon>Pterygota</taxon>
        <taxon>Neoptera</taxon>
        <taxon>Endopterygota</taxon>
        <taxon>Hymenoptera</taxon>
        <taxon>Apocrita</taxon>
        <taxon>Proctotrupomorpha</taxon>
        <taxon>Chalcidoidea</taxon>
        <taxon>Aphelinidae</taxon>
        <taxon>Aphelininae</taxon>
        <taxon>Eretmocerus</taxon>
    </lineage>
</organism>
<evidence type="ECO:0000313" key="1">
    <source>
        <dbReference type="EMBL" id="KAJ8684942.1"/>
    </source>
</evidence>
<sequence>MAGTRRLTKEDWTYMKKFEIICLTETWNEKKDRQYVENQMPGYSCYFRDATKLEKKGRANGGMLLAVRSSYETGGDREKEHGEIISKKVKIDKDNWKIIGTYMNKGKDRNWK</sequence>
<reference evidence="1" key="1">
    <citation type="submission" date="2023-04" db="EMBL/GenBank/DDBJ databases">
        <title>A chromosome-level genome assembly of the parasitoid wasp Eretmocerus hayati.</title>
        <authorList>
            <person name="Zhong Y."/>
            <person name="Liu S."/>
            <person name="Liu Y."/>
        </authorList>
    </citation>
    <scope>NUCLEOTIDE SEQUENCE</scope>
    <source>
        <strain evidence="1">ZJU_SS_LIU_2023</strain>
    </source>
</reference>
<protein>
    <submittedName>
        <fullName evidence="1">Uncharacterized protein</fullName>
    </submittedName>
</protein>
<dbReference type="Proteomes" id="UP001239111">
    <property type="component" value="Chromosome 1"/>
</dbReference>
<name>A0ACC2PRG7_9HYME</name>
<proteinExistence type="predicted"/>
<accession>A0ACC2PRG7</accession>
<keyword evidence="2" id="KW-1185">Reference proteome</keyword>
<gene>
    <name evidence="1" type="ORF">QAD02_020735</name>
</gene>
<comment type="caution">
    <text evidence="1">The sequence shown here is derived from an EMBL/GenBank/DDBJ whole genome shotgun (WGS) entry which is preliminary data.</text>
</comment>
<dbReference type="EMBL" id="CM056741">
    <property type="protein sequence ID" value="KAJ8684942.1"/>
    <property type="molecule type" value="Genomic_DNA"/>
</dbReference>